<dbReference type="GO" id="GO:0030001">
    <property type="term" value="P:metal ion transport"/>
    <property type="evidence" value="ECO:0007669"/>
    <property type="project" value="UniProtKB-ARBA"/>
</dbReference>
<reference evidence="9 10" key="1">
    <citation type="submission" date="2017-08" db="EMBL/GenBank/DDBJ databases">
        <title>Virgibacillus indicus sp. nov. and Virgibacillus profoundi sp. nov, two moderately halophilic bacteria isolated from marine sediment by using the Microfluidic Streak Plate.</title>
        <authorList>
            <person name="Xu B."/>
            <person name="Hu B."/>
            <person name="Wang J."/>
            <person name="Zhu Y."/>
            <person name="Huang L."/>
            <person name="Du W."/>
            <person name="Huang Y."/>
        </authorList>
    </citation>
    <scope>NUCLEOTIDE SEQUENCE [LARGE SCALE GENOMIC DNA]</scope>
    <source>
        <strain evidence="9 10">IO3-P3-H5</strain>
    </source>
</reference>
<feature type="transmembrane region" description="Helical" evidence="8">
    <location>
        <begin position="415"/>
        <end position="435"/>
    </location>
</feature>
<dbReference type="InterPro" id="IPR003445">
    <property type="entry name" value="Cat_transpt"/>
</dbReference>
<dbReference type="GO" id="GO:0005886">
    <property type="term" value="C:plasma membrane"/>
    <property type="evidence" value="ECO:0007669"/>
    <property type="project" value="UniProtKB-SubCell"/>
</dbReference>
<evidence type="ECO:0000256" key="7">
    <source>
        <dbReference type="ARBA" id="ARBA00023136"/>
    </source>
</evidence>
<evidence type="ECO:0000256" key="4">
    <source>
        <dbReference type="ARBA" id="ARBA00022692"/>
    </source>
</evidence>
<feature type="transmembrane region" description="Helical" evidence="8">
    <location>
        <begin position="236"/>
        <end position="259"/>
    </location>
</feature>
<keyword evidence="3" id="KW-1003">Cell membrane</keyword>
<evidence type="ECO:0000313" key="9">
    <source>
        <dbReference type="EMBL" id="PAV28795.1"/>
    </source>
</evidence>
<organism evidence="9 10">
    <name type="scientific">Virgibacillus profundi</name>
    <dbReference type="NCBI Taxonomy" id="2024555"/>
    <lineage>
        <taxon>Bacteria</taxon>
        <taxon>Bacillati</taxon>
        <taxon>Bacillota</taxon>
        <taxon>Bacilli</taxon>
        <taxon>Bacillales</taxon>
        <taxon>Bacillaceae</taxon>
        <taxon>Virgibacillus</taxon>
    </lineage>
</organism>
<evidence type="ECO:0000256" key="2">
    <source>
        <dbReference type="ARBA" id="ARBA00022448"/>
    </source>
</evidence>
<dbReference type="RefSeq" id="WP_095656235.1">
    <property type="nucleotide sequence ID" value="NZ_NPOA01000010.1"/>
</dbReference>
<evidence type="ECO:0000256" key="6">
    <source>
        <dbReference type="ARBA" id="ARBA00023065"/>
    </source>
</evidence>
<dbReference type="OrthoDB" id="9810952at2"/>
<evidence type="ECO:0000313" key="10">
    <source>
        <dbReference type="Proteomes" id="UP000218887"/>
    </source>
</evidence>
<evidence type="ECO:0000256" key="5">
    <source>
        <dbReference type="ARBA" id="ARBA00022989"/>
    </source>
</evidence>
<feature type="transmembrane region" description="Helical" evidence="8">
    <location>
        <begin position="20"/>
        <end position="41"/>
    </location>
</feature>
<accession>A0A2A2ICB9</accession>
<keyword evidence="2" id="KW-0813">Transport</keyword>
<keyword evidence="10" id="KW-1185">Reference proteome</keyword>
<feature type="transmembrane region" description="Helical" evidence="8">
    <location>
        <begin position="359"/>
        <end position="380"/>
    </location>
</feature>
<keyword evidence="5 8" id="KW-1133">Transmembrane helix</keyword>
<comment type="caution">
    <text evidence="9">The sequence shown here is derived from an EMBL/GenBank/DDBJ whole genome shotgun (WGS) entry which is preliminary data.</text>
</comment>
<feature type="transmembrane region" description="Helical" evidence="8">
    <location>
        <begin position="317"/>
        <end position="338"/>
    </location>
</feature>
<feature type="transmembrane region" description="Helical" evidence="8">
    <location>
        <begin position="77"/>
        <end position="104"/>
    </location>
</feature>
<comment type="subcellular location">
    <subcellularLocation>
        <location evidence="1">Cell membrane</location>
        <topology evidence="1">Multi-pass membrane protein</topology>
    </subcellularLocation>
</comment>
<protein>
    <submittedName>
        <fullName evidence="9">Ktr system potassium uptake protein D</fullName>
    </submittedName>
</protein>
<name>A0A2A2ICB9_9BACI</name>
<feature type="transmembrane region" description="Helical" evidence="8">
    <location>
        <begin position="48"/>
        <end position="71"/>
    </location>
</feature>
<evidence type="ECO:0000256" key="1">
    <source>
        <dbReference type="ARBA" id="ARBA00004651"/>
    </source>
</evidence>
<keyword evidence="6" id="KW-0406">Ion transport</keyword>
<gene>
    <name evidence="9" type="ORF">CIL05_14300</name>
</gene>
<feature type="transmembrane region" description="Helical" evidence="8">
    <location>
        <begin position="195"/>
        <end position="216"/>
    </location>
</feature>
<feature type="transmembrane region" description="Helical" evidence="8">
    <location>
        <begin position="135"/>
        <end position="155"/>
    </location>
</feature>
<dbReference type="PANTHER" id="PTHR32024:SF4">
    <property type="entry name" value="KTR SYSTEM POTASSIUM UPTAKE PROTEIN D"/>
    <property type="match status" value="1"/>
</dbReference>
<sequence length="454" mass="50438">MNHQNLIFRWIRKLSPVQILLFFYLIAVLSSTGIMALPVAYQEGVDVAFIDVLFTSVSALSVTGLSTITIADTLSTTGIILLACILQLGAVGVMSIGTFIWLLLGKKIGLKERRLIMTDQNQTSFEGMVRLIKQIVYVLLVIELVGFLILGTYFLQYFPTAKEAYLHGFFGTISAVSNGGFDITGQSLVPFKDDYFIQFINMLLIIFGAIGFPVLIEVKEYIFAKYENRKLMRFSLFTKLTTVTFLILIILGALFIFLLDIGNFFAGKSWHEALFYSLFQSVTTRSGGLSTMDVSQLTEGNQLFMSMLMFIGASPSSAGGGIRTTTFALVVIFIITYARGGGNIRIFGREIYDEDLFKAVTVTLMAIVFVFSSVLVMSIIEPFSLSEILFEATSAFGTVGLSLGITDEISTFSKIILMILMFIGRIGIITFLFIFKNNRKSGKYHYPKEKIIIG</sequence>
<dbReference type="AlphaFoldDB" id="A0A2A2ICB9"/>
<dbReference type="GO" id="GO:0008324">
    <property type="term" value="F:monoatomic cation transmembrane transporter activity"/>
    <property type="evidence" value="ECO:0007669"/>
    <property type="project" value="InterPro"/>
</dbReference>
<evidence type="ECO:0000256" key="3">
    <source>
        <dbReference type="ARBA" id="ARBA00022475"/>
    </source>
</evidence>
<dbReference type="Proteomes" id="UP000218887">
    <property type="component" value="Unassembled WGS sequence"/>
</dbReference>
<dbReference type="PANTHER" id="PTHR32024">
    <property type="entry name" value="TRK SYSTEM POTASSIUM UPTAKE PROTEIN TRKG-RELATED"/>
    <property type="match status" value="1"/>
</dbReference>
<keyword evidence="4 8" id="KW-0812">Transmembrane</keyword>
<dbReference type="Pfam" id="PF02386">
    <property type="entry name" value="TrkH"/>
    <property type="match status" value="1"/>
</dbReference>
<evidence type="ECO:0000256" key="8">
    <source>
        <dbReference type="SAM" id="Phobius"/>
    </source>
</evidence>
<keyword evidence="7 8" id="KW-0472">Membrane</keyword>
<dbReference type="EMBL" id="NPOA01000010">
    <property type="protein sequence ID" value="PAV28795.1"/>
    <property type="molecule type" value="Genomic_DNA"/>
</dbReference>
<proteinExistence type="predicted"/>